<organism evidence="2 3">
    <name type="scientific">Thalassospira xianhensis MCCC 1A02616</name>
    <dbReference type="NCBI Taxonomy" id="1177929"/>
    <lineage>
        <taxon>Bacteria</taxon>
        <taxon>Pseudomonadati</taxon>
        <taxon>Pseudomonadota</taxon>
        <taxon>Alphaproteobacteria</taxon>
        <taxon>Rhodospirillales</taxon>
        <taxon>Thalassospiraceae</taxon>
        <taxon>Thalassospira</taxon>
    </lineage>
</organism>
<evidence type="ECO:0000259" key="1">
    <source>
        <dbReference type="SMART" id="SM00912"/>
    </source>
</evidence>
<dbReference type="InterPro" id="IPR012334">
    <property type="entry name" value="Pectin_lyas_fold"/>
</dbReference>
<dbReference type="InterPro" id="IPR011050">
    <property type="entry name" value="Pectin_lyase_fold/virulence"/>
</dbReference>
<dbReference type="Gene3D" id="2.160.20.10">
    <property type="entry name" value="Single-stranded right-handed beta-helix, Pectin lyase-like"/>
    <property type="match status" value="1"/>
</dbReference>
<dbReference type="Pfam" id="PF04830">
    <property type="entry name" value="DUF637"/>
    <property type="match status" value="1"/>
</dbReference>
<keyword evidence="3" id="KW-1185">Reference proteome</keyword>
<dbReference type="SMART" id="SM00912">
    <property type="entry name" value="Haemagg_act"/>
    <property type="match status" value="1"/>
</dbReference>
<gene>
    <name evidence="2" type="ORF">TH5_25240</name>
</gene>
<dbReference type="SUPFAM" id="SSF51126">
    <property type="entry name" value="Pectin lyase-like"/>
    <property type="match status" value="1"/>
</dbReference>
<sequence>MAQVSVDSQAASNNQASLGAAPNGVPIVNIATPNGAGVSHNKFSDFNVGSEGLILNNSRNVGQSQLGGVIAGNSNLQSGTARLILNEVTGANRSNLLGYQEIFGQSAEYVLANPNGITCNGCGFINTPRATLSTGKAQFDGTGDLLGLDVETGDVLIDGAGLNANNTAYFEIISRTAKVNADLHAADLSIITGRNSVNYETREVTAKADISTKPSVSIDSSILGGMYANRIRLIGTEQGVGVTVAGDMAASSGGLTISADGKISVNNVASEQNIDIASTSDAVDVSGTLQAAQTARIAATQDIHVSADASVSGDTIDIQAARLNNAGKIKGGQQTAIETRHIDNAGTIIGIGDVSIVSATLNNQETGLIKSDANTSIQSTLANEGHLESGGKLEITSTSDLVVGGVLSGGNGLILRAANDLTINSEEVFAAGPAELTVGGQLLNNGKLSIAGDLSGTIENLLNNGEFQVANDLYLTVNNNFENRDLVFAAGDLSFFVGDTLFNSEGTLIARGDITLQGLDDGRMALLDNASSTIESLEGDINIKADQLLNRKLRFAMSDQRTFNQYYAANHTTHPGCNSVPGAGISPEGCAYFSRGTIAYVPHPWKSNYTSYYSSVFGGGGITVSVYENVVSEDSAKSVISAGQDVFVDGGTIKNDKSDIQAARNITLTGTTLENTGAQITRRLYHSSSVNDNVVRCYGGTCRWFEFNHSAKLLESETIGSLDAQIVAGGTFSGSFTGQVNNTTIVQGAASLPSSGISYVDELVNAIPDPANIPVTAVPEGGTYVPPTPGLFKKASEDQDYVYETRFEYTDFGTFYGSDYFFDQIDVDQSIIEDLPKRLGDAFFDTRLVREQVLAETGKRFLGNAENDAAQMRQLIEAAAAQKQGLGLSVGTALSADQIATLTESIIWYVEEEVNGQTVLVPKLYLASGDKTDLTPQGAIIAANDIQMVADSIANSGKISSTEDLSLTALGSIINAGGTLSAGEDLRLVAATGDVINMSVTDRASGSDGYQDMLISKGSISAGNKLSVEAGRDIVNEGADIAAGGNATLQAGDDITFAATEISRNVAYDTPGFSLEQRSTHNKGSNVTVGGNLSIKSGGDVTVAGSQVSADGNLDVEADGNVQVVALQDYDYLHSERRKSNSFNSGTREALTSVISSLQAGGTLNVVSENGDVLIKASKLSSKEQTTLSAEEGQVALLSNTDSLYEHKIRESSNFAWFSNRDTGHIDETVVMTEITADGGLIVNAGNGVVIEYRDTGNLEESVAALAATPGLEWMGEMMERDDATWHAVQEVHKNWDYKAEGLSGAGAAVIAIAVTAISMGTGAGAALGALAANGMGAAGAIASGVSAAVSAGFTALASTAAISLVNNKGDLGAVLKELGSSATLRSLATSMVTAGVTAGIIGSINADGTVIELGKTAEISDQIAYQSIRALTDTVVKTAINGADLGDALKENIISSVASIASAQLAKQIGDLSNTDQWNLEEGDIRKVVMHAIAGCGVGQLSSRSCAAGAIGAGLQEILGTPLENAIDDIDTRVQLAGLAGAIAVALTGGDADAVNTAAFTAQQAATYNRQLHTDERVAIRKLAEELAEEGGLTADEWEARLGRAAAREVDNTYANIFPADDEASTILADHFQDQTFTDEYGRQVAFLDPDNAFFNRARYADHILPNADFYEAILAPSYPDNAVPAAFRALTEAAFDPNLGEEPAEAQQNVLDGLGYVSEQATLQLDELQQAIFSGEIGEDDMPYALLVLDDFTQYQNSVDSLIKTVRAQGVRAGAIESDYIENLKDIASVAAVLMGSATRLTSLASVRSKLDAEFNVIEKTRLVNELVANGTKITVGNVIDIAKLPDGRTVWLETGNDTAGLQHIYQRHRTDFSNKGIPEDQIAETIMSALKQGNIIGTNGTAPVYRILRDGIEHNIAIGVGSNGYIIRANPVSNWRQIQ</sequence>
<reference evidence="2 3" key="1">
    <citation type="submission" date="2014-07" db="EMBL/GenBank/DDBJ databases">
        <title>Draft genome sequence of Thalassospira xianhensis P-4 (MCCC 1A02616).</title>
        <authorList>
            <person name="Lai Q."/>
            <person name="Shao Z."/>
        </authorList>
    </citation>
    <scope>NUCLEOTIDE SEQUENCE [LARGE SCALE GENOMIC DNA]</scope>
    <source>
        <strain evidence="2 3">MCCC 1A02616</strain>
    </source>
</reference>
<dbReference type="InterPro" id="IPR008638">
    <property type="entry name" value="FhaB/CdiA-like_TPS"/>
</dbReference>
<feature type="domain" description="Filamentous haemagglutinin FhaB/tRNA nuclease CdiA-like TPS" evidence="1">
    <location>
        <begin position="22"/>
        <end position="142"/>
    </location>
</feature>
<dbReference type="InterPro" id="IPR010069">
    <property type="entry name" value="CdiA_FHA1_rpt"/>
</dbReference>
<dbReference type="NCBIfam" id="TIGR01901">
    <property type="entry name" value="adhes_NPXG"/>
    <property type="match status" value="1"/>
</dbReference>
<dbReference type="EMBL" id="JPWA01000069">
    <property type="protein sequence ID" value="RCK03489.1"/>
    <property type="molecule type" value="Genomic_DNA"/>
</dbReference>
<dbReference type="NCBIfam" id="TIGR01731">
    <property type="entry name" value="fil_hemag_20aa"/>
    <property type="match status" value="6"/>
</dbReference>
<proteinExistence type="predicted"/>
<protein>
    <recommendedName>
        <fullName evidence="1">Filamentous haemagglutinin FhaB/tRNA nuclease CdiA-like TPS domain-containing protein</fullName>
    </recommendedName>
</protein>
<comment type="caution">
    <text evidence="2">The sequence shown here is derived from an EMBL/GenBank/DDBJ whole genome shotgun (WGS) entry which is preliminary data.</text>
</comment>
<dbReference type="Pfam" id="PF13332">
    <property type="entry name" value="Fil_haemagg_2"/>
    <property type="match status" value="4"/>
</dbReference>
<dbReference type="GO" id="GO:0003824">
    <property type="term" value="F:catalytic activity"/>
    <property type="evidence" value="ECO:0007669"/>
    <property type="project" value="UniProtKB-ARBA"/>
</dbReference>
<name>A0A367U621_9PROT</name>
<dbReference type="InterPro" id="IPR006915">
    <property type="entry name" value="DUF637_hemagglutn_put"/>
</dbReference>
<dbReference type="Pfam" id="PF05860">
    <property type="entry name" value="TPS"/>
    <property type="match status" value="1"/>
</dbReference>
<evidence type="ECO:0000313" key="2">
    <source>
        <dbReference type="EMBL" id="RCK03489.1"/>
    </source>
</evidence>
<dbReference type="InterPro" id="IPR025157">
    <property type="entry name" value="Hemagglutinin_rpt"/>
</dbReference>
<accession>A0A367U621</accession>
<evidence type="ECO:0000313" key="3">
    <source>
        <dbReference type="Proteomes" id="UP000252419"/>
    </source>
</evidence>
<dbReference type="Proteomes" id="UP000252419">
    <property type="component" value="Unassembled WGS sequence"/>
</dbReference>